<evidence type="ECO:0000313" key="1">
    <source>
        <dbReference type="EMBL" id="KAI4341216.1"/>
    </source>
</evidence>
<evidence type="ECO:0000313" key="2">
    <source>
        <dbReference type="Proteomes" id="UP001057402"/>
    </source>
</evidence>
<proteinExistence type="predicted"/>
<gene>
    <name evidence="1" type="ORF">MLD38_025967</name>
</gene>
<accession>A0ACB9NYW0</accession>
<comment type="caution">
    <text evidence="1">The sequence shown here is derived from an EMBL/GenBank/DDBJ whole genome shotgun (WGS) entry which is preliminary data.</text>
</comment>
<protein>
    <submittedName>
        <fullName evidence="1">Uncharacterized protein</fullName>
    </submittedName>
</protein>
<reference evidence="2" key="1">
    <citation type="journal article" date="2023" name="Front. Plant Sci.">
        <title>Chromosomal-level genome assembly of Melastoma candidum provides insights into trichome evolution.</title>
        <authorList>
            <person name="Zhong Y."/>
            <person name="Wu W."/>
            <person name="Sun C."/>
            <person name="Zou P."/>
            <person name="Liu Y."/>
            <person name="Dai S."/>
            <person name="Zhou R."/>
        </authorList>
    </citation>
    <scope>NUCLEOTIDE SEQUENCE [LARGE SCALE GENOMIC DNA]</scope>
</reference>
<dbReference type="Proteomes" id="UP001057402">
    <property type="component" value="Chromosome 7"/>
</dbReference>
<dbReference type="EMBL" id="CM042886">
    <property type="protein sequence ID" value="KAI4341216.1"/>
    <property type="molecule type" value="Genomic_DNA"/>
</dbReference>
<sequence length="234" mass="25882">MTTSVTITDHELPDETHNLYTVTVSVAGDPAPSSPTTFTCLLTNSPTHLTDWLAALPLPPPGPTKTIVGLDVEWRPNRSPRDDHPIATLQLHLLETHSVVFQILHSPTIPEALTEFLNDERLVFVGVGIEEDIEKLVCDYGVSMKAEVRDLRTGEGTKGLGLTGLAKRVLGMDVVKNKRVGMSRWDMFWLNSDQVKYACFDAFLSWKIGEALLNDDARLDWSKPLVAFFAVGEA</sequence>
<organism evidence="1 2">
    <name type="scientific">Melastoma candidum</name>
    <dbReference type="NCBI Taxonomy" id="119954"/>
    <lineage>
        <taxon>Eukaryota</taxon>
        <taxon>Viridiplantae</taxon>
        <taxon>Streptophyta</taxon>
        <taxon>Embryophyta</taxon>
        <taxon>Tracheophyta</taxon>
        <taxon>Spermatophyta</taxon>
        <taxon>Magnoliopsida</taxon>
        <taxon>eudicotyledons</taxon>
        <taxon>Gunneridae</taxon>
        <taxon>Pentapetalae</taxon>
        <taxon>rosids</taxon>
        <taxon>malvids</taxon>
        <taxon>Myrtales</taxon>
        <taxon>Melastomataceae</taxon>
        <taxon>Melastomatoideae</taxon>
        <taxon>Melastomateae</taxon>
        <taxon>Melastoma</taxon>
    </lineage>
</organism>
<keyword evidence="2" id="KW-1185">Reference proteome</keyword>
<name>A0ACB9NYW0_9MYRT</name>